<reference evidence="14 15" key="1">
    <citation type="submission" date="2018-07" db="EMBL/GenBank/DDBJ databases">
        <title>Sequencing the genomes of 1000 actinobacteria strains.</title>
        <authorList>
            <person name="Klenk H.-P."/>
        </authorList>
    </citation>
    <scope>NUCLEOTIDE SEQUENCE [LARGE SCALE GENOMIC DNA]</scope>
    <source>
        <strain evidence="14 15">DSM 14442</strain>
    </source>
</reference>
<keyword evidence="9" id="KW-0718">Serine biosynthesis</keyword>
<comment type="catalytic activity">
    <reaction evidence="11">
        <text>O-phospho-L-serine + H2O = L-serine + phosphate</text>
        <dbReference type="Rhea" id="RHEA:21208"/>
        <dbReference type="ChEBI" id="CHEBI:15377"/>
        <dbReference type="ChEBI" id="CHEBI:33384"/>
        <dbReference type="ChEBI" id="CHEBI:43474"/>
        <dbReference type="ChEBI" id="CHEBI:57524"/>
        <dbReference type="EC" id="3.1.3.3"/>
    </reaction>
</comment>
<evidence type="ECO:0000256" key="10">
    <source>
        <dbReference type="ARBA" id="ARBA00031693"/>
    </source>
</evidence>
<protein>
    <recommendedName>
        <fullName evidence="4">phosphoserine phosphatase</fullName>
        <ecNumber evidence="4">3.1.3.3</ecNumber>
    </recommendedName>
    <alternativeName>
        <fullName evidence="10">O-phosphoserine phosphohydrolase</fullName>
    </alternativeName>
</protein>
<dbReference type="GO" id="GO:0000287">
    <property type="term" value="F:magnesium ion binding"/>
    <property type="evidence" value="ECO:0007669"/>
    <property type="project" value="TreeGrafter"/>
</dbReference>
<evidence type="ECO:0000256" key="1">
    <source>
        <dbReference type="ARBA" id="ARBA00001946"/>
    </source>
</evidence>
<dbReference type="InterPro" id="IPR050582">
    <property type="entry name" value="HAD-like_SerB"/>
</dbReference>
<dbReference type="SFLD" id="SFLDS00003">
    <property type="entry name" value="Haloacid_Dehalogenase"/>
    <property type="match status" value="1"/>
</dbReference>
<dbReference type="Pfam" id="PF12710">
    <property type="entry name" value="HAD"/>
    <property type="match status" value="1"/>
</dbReference>
<evidence type="ECO:0000256" key="6">
    <source>
        <dbReference type="ARBA" id="ARBA00022723"/>
    </source>
</evidence>
<dbReference type="PANTHER" id="PTHR43344">
    <property type="entry name" value="PHOSPHOSERINE PHOSPHATASE"/>
    <property type="match status" value="1"/>
</dbReference>
<dbReference type="EMBL" id="QREH01000001">
    <property type="protein sequence ID" value="REE03072.1"/>
    <property type="molecule type" value="Genomic_DNA"/>
</dbReference>
<comment type="pathway">
    <text evidence="2">Amino-acid biosynthesis; L-serine biosynthesis; L-serine from 3-phospho-D-glycerate: step 3/3.</text>
</comment>
<keyword evidence="8" id="KW-0460">Magnesium</keyword>
<dbReference type="InterPro" id="IPR023214">
    <property type="entry name" value="HAD_sf"/>
</dbReference>
<dbReference type="NCBIfam" id="TIGR00338">
    <property type="entry name" value="serB"/>
    <property type="match status" value="1"/>
</dbReference>
<evidence type="ECO:0000256" key="9">
    <source>
        <dbReference type="ARBA" id="ARBA00023299"/>
    </source>
</evidence>
<dbReference type="GO" id="GO:0036424">
    <property type="term" value="F:L-phosphoserine phosphatase activity"/>
    <property type="evidence" value="ECO:0007669"/>
    <property type="project" value="InterPro"/>
</dbReference>
<comment type="caution">
    <text evidence="14">The sequence shown here is derived from an EMBL/GenBank/DDBJ whole genome shotgun (WGS) entry which is preliminary data.</text>
</comment>
<comment type="similarity">
    <text evidence="3">Belongs to the HAD-like hydrolase superfamily. SerB family.</text>
</comment>
<dbReference type="Gene3D" id="3.40.50.1000">
    <property type="entry name" value="HAD superfamily/HAD-like"/>
    <property type="match status" value="1"/>
</dbReference>
<keyword evidence="15" id="KW-1185">Reference proteome</keyword>
<dbReference type="Proteomes" id="UP000256727">
    <property type="component" value="Unassembled WGS sequence"/>
</dbReference>
<evidence type="ECO:0000313" key="15">
    <source>
        <dbReference type="Proteomes" id="UP000256727"/>
    </source>
</evidence>
<dbReference type="PANTHER" id="PTHR43344:SF2">
    <property type="entry name" value="PHOSPHOSERINE PHOSPHATASE"/>
    <property type="match status" value="1"/>
</dbReference>
<evidence type="ECO:0000256" key="8">
    <source>
        <dbReference type="ARBA" id="ARBA00022842"/>
    </source>
</evidence>
<evidence type="ECO:0000256" key="7">
    <source>
        <dbReference type="ARBA" id="ARBA00022801"/>
    </source>
</evidence>
<gene>
    <name evidence="14" type="ORF">C8E99_0872</name>
</gene>
<proteinExistence type="inferred from homology"/>
<keyword evidence="6" id="KW-0479">Metal-binding</keyword>
<evidence type="ECO:0000256" key="12">
    <source>
        <dbReference type="ARBA" id="ARBA00048523"/>
    </source>
</evidence>
<evidence type="ECO:0000256" key="4">
    <source>
        <dbReference type="ARBA" id="ARBA00012640"/>
    </source>
</evidence>
<evidence type="ECO:0000256" key="2">
    <source>
        <dbReference type="ARBA" id="ARBA00005135"/>
    </source>
</evidence>
<dbReference type="NCBIfam" id="TIGR01488">
    <property type="entry name" value="HAD-SF-IB"/>
    <property type="match status" value="1"/>
</dbReference>
<dbReference type="SFLD" id="SFLDG01136">
    <property type="entry name" value="C1.6:_Phosphoserine_Phosphatas"/>
    <property type="match status" value="1"/>
</dbReference>
<accession>A0A3D9LAC3</accession>
<dbReference type="GO" id="GO:0006564">
    <property type="term" value="P:L-serine biosynthetic process"/>
    <property type="evidence" value="ECO:0007669"/>
    <property type="project" value="UniProtKB-KW"/>
</dbReference>
<dbReference type="AlphaFoldDB" id="A0A3D9LAC3"/>
<sequence length="302" mass="30911">MPRIVSPSTGPDIVPSSIGTDLVLVYAPGSGGADSDPLSTPPVVPAHAEPVAGVGFHGWRWHVQAGDAAGRPDLGLLPEGHAAAVVPAAALAARPKMLVMDVDSTLIRQEVIELLAAHAGREAEVAAVTEAAMRGELDFTQSLHHRVKALAGLDAAVIDQVVAAVEPHLGAREVIGAFQAAGWQVCAVSGGFTQVLAPLAADLGLDHYRANDLEIVDGRLTGRVLGTVVDRAVKAEMLRAWSAAAGVHADGVIAAGDGANDIDMLQAAGLAVAFCAKPALRAHAHVELDLPSLDVLRVLAGL</sequence>
<evidence type="ECO:0000313" key="14">
    <source>
        <dbReference type="EMBL" id="REE03072.1"/>
    </source>
</evidence>
<dbReference type="InterPro" id="IPR036412">
    <property type="entry name" value="HAD-like_sf"/>
</dbReference>
<comment type="catalytic activity">
    <reaction evidence="12">
        <text>O-phospho-D-serine + H2O = D-serine + phosphate</text>
        <dbReference type="Rhea" id="RHEA:24873"/>
        <dbReference type="ChEBI" id="CHEBI:15377"/>
        <dbReference type="ChEBI" id="CHEBI:35247"/>
        <dbReference type="ChEBI" id="CHEBI:43474"/>
        <dbReference type="ChEBI" id="CHEBI:58680"/>
        <dbReference type="EC" id="3.1.3.3"/>
    </reaction>
</comment>
<feature type="active site" description="Proton donor" evidence="13">
    <location>
        <position position="103"/>
    </location>
</feature>
<feature type="active site" description="Nucleophile" evidence="13">
    <location>
        <position position="101"/>
    </location>
</feature>
<keyword evidence="5" id="KW-0028">Amino-acid biosynthesis</keyword>
<comment type="cofactor">
    <cofactor evidence="1">
        <name>Mg(2+)</name>
        <dbReference type="ChEBI" id="CHEBI:18420"/>
    </cofactor>
</comment>
<evidence type="ECO:0000256" key="11">
    <source>
        <dbReference type="ARBA" id="ARBA00048138"/>
    </source>
</evidence>
<dbReference type="SFLD" id="SFLDF00029">
    <property type="entry name" value="phosphoserine_phosphatase"/>
    <property type="match status" value="1"/>
</dbReference>
<evidence type="ECO:0000256" key="5">
    <source>
        <dbReference type="ARBA" id="ARBA00022605"/>
    </source>
</evidence>
<dbReference type="SUPFAM" id="SSF56784">
    <property type="entry name" value="HAD-like"/>
    <property type="match status" value="1"/>
</dbReference>
<organism evidence="14 15">
    <name type="scientific">Citricoccus muralis</name>
    <dbReference type="NCBI Taxonomy" id="169134"/>
    <lineage>
        <taxon>Bacteria</taxon>
        <taxon>Bacillati</taxon>
        <taxon>Actinomycetota</taxon>
        <taxon>Actinomycetes</taxon>
        <taxon>Micrococcales</taxon>
        <taxon>Micrococcaceae</taxon>
        <taxon>Citricoccus</taxon>
    </lineage>
</organism>
<name>A0A3D9LAC3_9MICC</name>
<evidence type="ECO:0000256" key="13">
    <source>
        <dbReference type="PIRSR" id="PIRSR604469-1"/>
    </source>
</evidence>
<dbReference type="OrthoDB" id="9792539at2"/>
<keyword evidence="7" id="KW-0378">Hydrolase</keyword>
<dbReference type="EC" id="3.1.3.3" evidence="4"/>
<dbReference type="InterPro" id="IPR004469">
    <property type="entry name" value="PSP"/>
</dbReference>
<dbReference type="RefSeq" id="WP_115931259.1">
    <property type="nucleotide sequence ID" value="NZ_QREH01000001.1"/>
</dbReference>
<dbReference type="UniPathway" id="UPA00135">
    <property type="reaction ID" value="UER00198"/>
</dbReference>
<dbReference type="SFLD" id="SFLDG01137">
    <property type="entry name" value="C1.6.1:_Phosphoserine_Phosphat"/>
    <property type="match status" value="1"/>
</dbReference>
<dbReference type="GO" id="GO:0005737">
    <property type="term" value="C:cytoplasm"/>
    <property type="evidence" value="ECO:0007669"/>
    <property type="project" value="TreeGrafter"/>
</dbReference>
<evidence type="ECO:0000256" key="3">
    <source>
        <dbReference type="ARBA" id="ARBA00009184"/>
    </source>
</evidence>